<dbReference type="GO" id="GO:1901135">
    <property type="term" value="P:carbohydrate derivative metabolic process"/>
    <property type="evidence" value="ECO:0007669"/>
    <property type="project" value="UniProtKB-ARBA"/>
</dbReference>
<keyword evidence="8" id="KW-1185">Reference proteome</keyword>
<dbReference type="InterPro" id="IPR000421">
    <property type="entry name" value="FA58C"/>
</dbReference>
<dbReference type="InterPro" id="IPR011496">
    <property type="entry name" value="O-GlcNAcase_cat"/>
</dbReference>
<dbReference type="InterPro" id="IPR008979">
    <property type="entry name" value="Galactose-bd-like_sf"/>
</dbReference>
<dbReference type="Pfam" id="PF00754">
    <property type="entry name" value="F5_F8_type_C"/>
    <property type="match status" value="1"/>
</dbReference>
<dbReference type="SUPFAM" id="SSF140657">
    <property type="entry name" value="Hyaluronidase post-catalytic domain-like"/>
    <property type="match status" value="1"/>
</dbReference>
<dbReference type="EC" id="3.2.1.169" evidence="7"/>
<dbReference type="Proteomes" id="UP000255233">
    <property type="component" value="Unassembled WGS sequence"/>
</dbReference>
<dbReference type="AlphaFoldDB" id="A0A379MNN7"/>
<organism evidence="7 8">
    <name type="scientific">Rikenella microfusus</name>
    <dbReference type="NCBI Taxonomy" id="28139"/>
    <lineage>
        <taxon>Bacteria</taxon>
        <taxon>Pseudomonadati</taxon>
        <taxon>Bacteroidota</taxon>
        <taxon>Bacteroidia</taxon>
        <taxon>Bacteroidales</taxon>
        <taxon>Rikenellaceae</taxon>
        <taxon>Rikenella</taxon>
    </lineage>
</organism>
<evidence type="ECO:0000313" key="7">
    <source>
        <dbReference type="EMBL" id="SUE33165.1"/>
    </source>
</evidence>
<proteinExistence type="inferred from homology"/>
<dbReference type="OrthoDB" id="9760892at2"/>
<evidence type="ECO:0000256" key="4">
    <source>
        <dbReference type="SAM" id="SignalP"/>
    </source>
</evidence>
<feature type="domain" description="GH84" evidence="6">
    <location>
        <begin position="179"/>
        <end position="448"/>
    </location>
</feature>
<evidence type="ECO:0000313" key="8">
    <source>
        <dbReference type="Proteomes" id="UP000255233"/>
    </source>
</evidence>
<dbReference type="PANTHER" id="PTHR13170:SF16">
    <property type="entry name" value="PROTEIN O-GLCNACASE"/>
    <property type="match status" value="1"/>
</dbReference>
<dbReference type="Pfam" id="PF21774">
    <property type="entry name" value="NagJ_C"/>
    <property type="match status" value="1"/>
</dbReference>
<feature type="chain" id="PRO_5016730674" evidence="4">
    <location>
        <begin position="24"/>
        <end position="857"/>
    </location>
</feature>
<feature type="domain" description="F5/8 type C" evidence="5">
    <location>
        <begin position="603"/>
        <end position="752"/>
    </location>
</feature>
<dbReference type="SUPFAM" id="SSF51445">
    <property type="entry name" value="(Trans)glycosidases"/>
    <property type="match status" value="1"/>
</dbReference>
<keyword evidence="4" id="KW-0732">Signal</keyword>
<keyword evidence="1 3" id="KW-0378">Hydrolase</keyword>
<comment type="similarity">
    <text evidence="3">Belongs to the glycosyl hydrolase 84 family.</text>
</comment>
<evidence type="ECO:0000256" key="2">
    <source>
        <dbReference type="ARBA" id="ARBA00023295"/>
    </source>
</evidence>
<accession>A0A379MNN7</accession>
<dbReference type="InterPro" id="IPR029018">
    <property type="entry name" value="Hex-like_dom2"/>
</dbReference>
<dbReference type="PROSITE" id="PS50022">
    <property type="entry name" value="FA58C_3"/>
    <property type="match status" value="1"/>
</dbReference>
<dbReference type="GO" id="GO:0005975">
    <property type="term" value="P:carbohydrate metabolic process"/>
    <property type="evidence" value="ECO:0007669"/>
    <property type="project" value="UniProtKB-ARBA"/>
</dbReference>
<dbReference type="Gene3D" id="3.20.20.80">
    <property type="entry name" value="Glycosidases"/>
    <property type="match status" value="1"/>
</dbReference>
<dbReference type="InterPro" id="IPR049019">
    <property type="entry name" value="NagJ-like_helical"/>
</dbReference>
<dbReference type="Gene3D" id="2.60.120.260">
    <property type="entry name" value="Galactose-binding domain-like"/>
    <property type="match status" value="1"/>
</dbReference>
<dbReference type="EMBL" id="UGVL01000001">
    <property type="protein sequence ID" value="SUE33165.1"/>
    <property type="molecule type" value="Genomic_DNA"/>
</dbReference>
<dbReference type="PROSITE" id="PS52009">
    <property type="entry name" value="GH84"/>
    <property type="match status" value="1"/>
</dbReference>
<evidence type="ECO:0000259" key="5">
    <source>
        <dbReference type="PROSITE" id="PS50022"/>
    </source>
</evidence>
<dbReference type="InterPro" id="IPR015882">
    <property type="entry name" value="HEX_bac_N"/>
</dbReference>
<dbReference type="STRING" id="880526.GCA_000427365_01080"/>
<reference evidence="7 8" key="1">
    <citation type="submission" date="2018-06" db="EMBL/GenBank/DDBJ databases">
        <authorList>
            <consortium name="Pathogen Informatics"/>
            <person name="Doyle S."/>
        </authorList>
    </citation>
    <scope>NUCLEOTIDE SEQUENCE [LARGE SCALE GENOMIC DNA]</scope>
    <source>
        <strain evidence="7 8">NCTC11190</strain>
    </source>
</reference>
<dbReference type="GO" id="GO:0015929">
    <property type="term" value="F:hexosaminidase activity"/>
    <property type="evidence" value="ECO:0007669"/>
    <property type="project" value="UniProtKB-ARBA"/>
</dbReference>
<dbReference type="GO" id="GO:0102571">
    <property type="term" value="F:[protein]-3-O-(N-acetyl-D-glucosaminyl)-L-serine/L-threonine O-N-acetyl-alpha-D-glucosaminase activity"/>
    <property type="evidence" value="ECO:0007669"/>
    <property type="project" value="UniProtKB-EC"/>
</dbReference>
<gene>
    <name evidence="7" type="ORF">NCTC11190_00362</name>
</gene>
<sequence length="857" mass="95867">MAQKSILLTALASCLLVCGPLSAQENDGFDLSSQRSESQHVLMVPGQKLDHKGLIINPTPHSLTLDPDGTLDFSGGIRLTEKQGKFAEEIGRILPTGQKGVKLTTDFGPEAAAEAGVKAVSGAYALNIGKKGIAITGYDERGVFYGIQTLRQIAESPIVRTDRGRRLPYLKINDYPDLPLRGVVEGFYGTPWPHAVRLSLIDFYGRFKMNSYLYGPKDDPYHSSPNWRQPYPEKEAQNIRELVEACNRNYVDFVWAIHPGQDIKWNEEDYGNLVHKFQLMYDLGVRSFAIFFDDISGEGTNPVKQVELLNRLNREFVQAKGDVSPLVVCPTDYSKLWANPTPQGSLSIYGQTLDPSVAVFWTGDAVCSDLTPETMEWLNSRIRRPGYYWWNYPVTDYVRHIIMQGPVYGLDTTLTADEVCGFASNPMEHGEASKLALYGVADYTWNIAAYNPIDNWERGIAELVPEAKEAYRTFAIHSCDTETGYRRAESWETETFRIGDYTPEQYDALLKEFEKIERVPAEMEAKCANAELLRELRPWLAEFGKLGTRGRKALELVKLYEAGDDAALWSAYVQNLMSDEDRKAYNAHKSGTMKLQPFYELTMDDIRDALYAKIAGKKPAAYKAVGTFPNLQTVLGKLMFDNDSTTFYTSGVSQKAGSWIGADLGDVREVSEIDILQGRNSTDDVDYFDHAILEYSEDGRTWLPLTDSLHKQYIVRWNGEPVKARYVRLRRLESSKTNWAAVRSFEVNPIRADRLGFRIETADSLAAKALYAFDEHPGTSVVSSGTFGFGIPANVSGYTLLLKPGPQGTPKLRQTDAEGAVLSETAIDAPLFRVKVAPGATKIELLGDMEIFEIIPE</sequence>
<dbReference type="InterPro" id="IPR017853">
    <property type="entry name" value="GH"/>
</dbReference>
<name>A0A379MNN7_9BACT</name>
<evidence type="ECO:0000259" key="6">
    <source>
        <dbReference type="PROSITE" id="PS52009"/>
    </source>
</evidence>
<protein>
    <submittedName>
        <fullName evidence="7">O-GlcNAcase BT_4395</fullName>
        <ecNumber evidence="7">3.2.1.169</ecNumber>
    </submittedName>
</protein>
<dbReference type="SUPFAM" id="SSF49785">
    <property type="entry name" value="Galactose-binding domain-like"/>
    <property type="match status" value="1"/>
</dbReference>
<dbReference type="RefSeq" id="WP_027290815.1">
    <property type="nucleotide sequence ID" value="NZ_CANTWR010000008.1"/>
</dbReference>
<feature type="active site" description="Proton donor" evidence="3">
    <location>
        <position position="294"/>
    </location>
</feature>
<evidence type="ECO:0000256" key="3">
    <source>
        <dbReference type="PROSITE-ProRule" id="PRU01353"/>
    </source>
</evidence>
<dbReference type="InterPro" id="IPR051822">
    <property type="entry name" value="Glycosyl_Hydrolase_84"/>
</dbReference>
<dbReference type="Gene3D" id="1.20.58.460">
    <property type="entry name" value="Hyaluronidase post-catalytic domain-like"/>
    <property type="match status" value="1"/>
</dbReference>
<dbReference type="PANTHER" id="PTHR13170">
    <property type="entry name" value="O-GLCNACASE"/>
    <property type="match status" value="1"/>
</dbReference>
<feature type="signal peptide" evidence="4">
    <location>
        <begin position="1"/>
        <end position="23"/>
    </location>
</feature>
<dbReference type="Gene3D" id="3.30.379.10">
    <property type="entry name" value="Chitobiase/beta-hexosaminidase domain 2-like"/>
    <property type="match status" value="1"/>
</dbReference>
<keyword evidence="2 3" id="KW-0326">Glycosidase</keyword>
<dbReference type="Pfam" id="PF02838">
    <property type="entry name" value="Glyco_hydro_20b"/>
    <property type="match status" value="1"/>
</dbReference>
<evidence type="ECO:0000256" key="1">
    <source>
        <dbReference type="ARBA" id="ARBA00022801"/>
    </source>
</evidence>
<dbReference type="SUPFAM" id="SSF55545">
    <property type="entry name" value="beta-N-acetylhexosaminidase-like domain"/>
    <property type="match status" value="1"/>
</dbReference>
<dbReference type="Pfam" id="PF07555">
    <property type="entry name" value="NAGidase"/>
    <property type="match status" value="1"/>
</dbReference>